<dbReference type="AlphaFoldDB" id="A0A1B8P3P9"/>
<dbReference type="Pfam" id="PF03466">
    <property type="entry name" value="LysR_substrate"/>
    <property type="match status" value="1"/>
</dbReference>
<keyword evidence="3" id="KW-0238">DNA-binding</keyword>
<keyword evidence="2" id="KW-0805">Transcription regulation</keyword>
<dbReference type="PRINTS" id="PR00039">
    <property type="entry name" value="HTHLYSR"/>
</dbReference>
<dbReference type="PANTHER" id="PTHR30126:SF81">
    <property type="entry name" value="HTH-TYPE TRANSCRIPTIONAL REGULATOR ILVY"/>
    <property type="match status" value="1"/>
</dbReference>
<evidence type="ECO:0000256" key="4">
    <source>
        <dbReference type="ARBA" id="ARBA00023163"/>
    </source>
</evidence>
<evidence type="ECO:0000259" key="5">
    <source>
        <dbReference type="PROSITE" id="PS50931"/>
    </source>
</evidence>
<evidence type="ECO:0000256" key="2">
    <source>
        <dbReference type="ARBA" id="ARBA00023015"/>
    </source>
</evidence>
<dbReference type="SUPFAM" id="SSF53850">
    <property type="entry name" value="Periplasmic binding protein-like II"/>
    <property type="match status" value="1"/>
</dbReference>
<dbReference type="Pfam" id="PF00126">
    <property type="entry name" value="HTH_1"/>
    <property type="match status" value="1"/>
</dbReference>
<keyword evidence="4" id="KW-0804">Transcription</keyword>
<dbReference type="GO" id="GO:0000976">
    <property type="term" value="F:transcription cis-regulatory region binding"/>
    <property type="evidence" value="ECO:0007669"/>
    <property type="project" value="TreeGrafter"/>
</dbReference>
<reference evidence="6 7" key="1">
    <citation type="submission" date="2016-06" db="EMBL/GenBank/DDBJ databases">
        <title>Genome sequence of halotolerant plant growth promoting strain of Halomonas elongata HEK1 isolated from salterns of Rann of Kutch, Gujarat, India.</title>
        <authorList>
            <person name="Gaba S."/>
            <person name="Singh R.N."/>
            <person name="Abrol S."/>
            <person name="Kaushik R."/>
            <person name="Saxena A.K."/>
        </authorList>
    </citation>
    <scope>NUCLEOTIDE SEQUENCE [LARGE SCALE GENOMIC DNA]</scope>
    <source>
        <strain evidence="6 7">HEK1</strain>
    </source>
</reference>
<dbReference type="Gene3D" id="1.10.10.10">
    <property type="entry name" value="Winged helix-like DNA-binding domain superfamily/Winged helix DNA-binding domain"/>
    <property type="match status" value="1"/>
</dbReference>
<comment type="similarity">
    <text evidence="1">Belongs to the LysR transcriptional regulatory family.</text>
</comment>
<evidence type="ECO:0000256" key="1">
    <source>
        <dbReference type="ARBA" id="ARBA00009437"/>
    </source>
</evidence>
<proteinExistence type="inferred from homology"/>
<dbReference type="FunFam" id="1.10.10.10:FF:000001">
    <property type="entry name" value="LysR family transcriptional regulator"/>
    <property type="match status" value="1"/>
</dbReference>
<dbReference type="EMBL" id="MAJD01000001">
    <property type="protein sequence ID" value="OBX36850.1"/>
    <property type="molecule type" value="Genomic_DNA"/>
</dbReference>
<dbReference type="SUPFAM" id="SSF46785">
    <property type="entry name" value="Winged helix' DNA-binding domain"/>
    <property type="match status" value="1"/>
</dbReference>
<dbReference type="GO" id="GO:0003700">
    <property type="term" value="F:DNA-binding transcription factor activity"/>
    <property type="evidence" value="ECO:0007669"/>
    <property type="project" value="InterPro"/>
</dbReference>
<comment type="caution">
    <text evidence="6">The sequence shown here is derived from an EMBL/GenBank/DDBJ whole genome shotgun (WGS) entry which is preliminary data.</text>
</comment>
<dbReference type="InterPro" id="IPR036388">
    <property type="entry name" value="WH-like_DNA-bd_sf"/>
</dbReference>
<dbReference type="InterPro" id="IPR005119">
    <property type="entry name" value="LysR_subst-bd"/>
</dbReference>
<sequence>MDTQSLQAFLAVADSGSFSRAAEQLHLTQPAVSKRIAVLEGQIDARLFDRIGRRVALTEAGRLLLPRARRILVMVDDSRRALGNLSGDVAGRLTLATSHHLGLHRLPPLLERYTRRHPEVRLDLHFLDSEQAYQGVLDGELEIAAATLAPHPDPQLETVPVWVDRLCFVCAEDHPLARRRHLALHELCDHDAVLPGPLTFTRTLIESRFAAAGLDLPVAISTNYLETLKMMASIGLGWSLLPESMVAGELHELDVDHPPSTAPWDIWSTAAARFPTPPGRCSTCSMPHALPRRSPGRSDVASRHVVIRRLGFVRHTGAATRMPRSARAGRVVRYSGKHPVQKVRPKWVWKLVCQSPSTGEPK</sequence>
<dbReference type="Proteomes" id="UP000092504">
    <property type="component" value="Unassembled WGS sequence"/>
</dbReference>
<evidence type="ECO:0000256" key="3">
    <source>
        <dbReference type="ARBA" id="ARBA00023125"/>
    </source>
</evidence>
<dbReference type="CDD" id="cd05466">
    <property type="entry name" value="PBP2_LTTR_substrate"/>
    <property type="match status" value="1"/>
</dbReference>
<accession>A0A1B8P3P9</accession>
<organism evidence="6 7">
    <name type="scientific">Halomonas elongata</name>
    <dbReference type="NCBI Taxonomy" id="2746"/>
    <lineage>
        <taxon>Bacteria</taxon>
        <taxon>Pseudomonadati</taxon>
        <taxon>Pseudomonadota</taxon>
        <taxon>Gammaproteobacteria</taxon>
        <taxon>Oceanospirillales</taxon>
        <taxon>Halomonadaceae</taxon>
        <taxon>Halomonas</taxon>
    </lineage>
</organism>
<dbReference type="InterPro" id="IPR036390">
    <property type="entry name" value="WH_DNA-bd_sf"/>
</dbReference>
<protein>
    <submittedName>
        <fullName evidence="6">HTH-type transcriptional regulator CynR</fullName>
    </submittedName>
</protein>
<dbReference type="Gene3D" id="3.40.190.290">
    <property type="match status" value="1"/>
</dbReference>
<dbReference type="PROSITE" id="PS50931">
    <property type="entry name" value="HTH_LYSR"/>
    <property type="match status" value="1"/>
</dbReference>
<evidence type="ECO:0000313" key="7">
    <source>
        <dbReference type="Proteomes" id="UP000092504"/>
    </source>
</evidence>
<name>A0A1B8P3P9_HALEL</name>
<dbReference type="InterPro" id="IPR000847">
    <property type="entry name" value="LysR_HTH_N"/>
</dbReference>
<dbReference type="PANTHER" id="PTHR30126">
    <property type="entry name" value="HTH-TYPE TRANSCRIPTIONAL REGULATOR"/>
    <property type="match status" value="1"/>
</dbReference>
<gene>
    <name evidence="6" type="primary">cynR_3</name>
    <name evidence="6" type="ORF">A8U91_01197</name>
</gene>
<evidence type="ECO:0000313" key="6">
    <source>
        <dbReference type="EMBL" id="OBX36850.1"/>
    </source>
</evidence>
<feature type="domain" description="HTH lysR-type" evidence="5">
    <location>
        <begin position="1"/>
        <end position="58"/>
    </location>
</feature>